<keyword evidence="2" id="KW-0443">Lipid metabolism</keyword>
<accession>A0ABN7P8A0</accession>
<evidence type="ECO:0000259" key="3">
    <source>
        <dbReference type="Pfam" id="PF00561"/>
    </source>
</evidence>
<keyword evidence="5" id="KW-1185">Reference proteome</keyword>
<evidence type="ECO:0000256" key="1">
    <source>
        <dbReference type="ARBA" id="ARBA00022963"/>
    </source>
</evidence>
<sequence>YLSYLICPHDSLCFTAYVLSDSGYDVWLGNVRGNKYSQSHITMLPTDPEFWNFNLHEIAVLDVPAMIDFVLRTTLKDSLVYVGHALGATYFFAMSSTLPKYNNKINTMIALAPIIFMKHLKAPIRNWLIQYADQNFFDYGLKNNMKHYSSKTPFSYELDRIHVPVNIFYSENDLIAGRKVSQLAHK</sequence>
<feature type="domain" description="AB hydrolase-1" evidence="3">
    <location>
        <begin position="15"/>
        <end position="118"/>
    </location>
</feature>
<dbReference type="SUPFAM" id="SSF53474">
    <property type="entry name" value="alpha/beta-Hydrolases"/>
    <property type="match status" value="1"/>
</dbReference>
<evidence type="ECO:0000313" key="4">
    <source>
        <dbReference type="EMBL" id="CAG2062921.1"/>
    </source>
</evidence>
<dbReference type="InterPro" id="IPR000073">
    <property type="entry name" value="AB_hydrolase_1"/>
</dbReference>
<dbReference type="InterPro" id="IPR029058">
    <property type="entry name" value="AB_hydrolase_fold"/>
</dbReference>
<comment type="caution">
    <text evidence="4">The sequence shown here is derived from an EMBL/GenBank/DDBJ whole genome shotgun (WGS) entry which is preliminary data.</text>
</comment>
<proteinExistence type="predicted"/>
<dbReference type="PANTHER" id="PTHR11005">
    <property type="entry name" value="LYSOSOMAL ACID LIPASE-RELATED"/>
    <property type="match status" value="1"/>
</dbReference>
<dbReference type="Proteomes" id="UP001153148">
    <property type="component" value="Unassembled WGS sequence"/>
</dbReference>
<dbReference type="Gene3D" id="3.40.50.1820">
    <property type="entry name" value="alpha/beta hydrolase"/>
    <property type="match status" value="1"/>
</dbReference>
<reference evidence="4" key="1">
    <citation type="submission" date="2021-03" db="EMBL/GenBank/DDBJ databases">
        <authorList>
            <person name="Tran Van P."/>
        </authorList>
    </citation>
    <scope>NUCLEOTIDE SEQUENCE</scope>
</reference>
<name>A0ABN7P8A0_TIMPD</name>
<organism evidence="4 5">
    <name type="scientific">Timema podura</name>
    <name type="common">Walking stick</name>
    <dbReference type="NCBI Taxonomy" id="61482"/>
    <lineage>
        <taxon>Eukaryota</taxon>
        <taxon>Metazoa</taxon>
        <taxon>Ecdysozoa</taxon>
        <taxon>Arthropoda</taxon>
        <taxon>Hexapoda</taxon>
        <taxon>Insecta</taxon>
        <taxon>Pterygota</taxon>
        <taxon>Neoptera</taxon>
        <taxon>Polyneoptera</taxon>
        <taxon>Phasmatodea</taxon>
        <taxon>Timematodea</taxon>
        <taxon>Timematoidea</taxon>
        <taxon>Timematidae</taxon>
        <taxon>Timema</taxon>
    </lineage>
</organism>
<dbReference type="EMBL" id="CAJPIN010023177">
    <property type="protein sequence ID" value="CAG2062921.1"/>
    <property type="molecule type" value="Genomic_DNA"/>
</dbReference>
<feature type="non-terminal residue" evidence="4">
    <location>
        <position position="1"/>
    </location>
</feature>
<evidence type="ECO:0000256" key="2">
    <source>
        <dbReference type="ARBA" id="ARBA00023098"/>
    </source>
</evidence>
<evidence type="ECO:0000313" key="5">
    <source>
        <dbReference type="Proteomes" id="UP001153148"/>
    </source>
</evidence>
<protein>
    <recommendedName>
        <fullName evidence="3">AB hydrolase-1 domain-containing protein</fullName>
    </recommendedName>
</protein>
<dbReference type="Pfam" id="PF00561">
    <property type="entry name" value="Abhydrolase_1"/>
    <property type="match status" value="1"/>
</dbReference>
<gene>
    <name evidence="4" type="ORF">TPAB3V08_LOCUS9869</name>
</gene>
<keyword evidence="1" id="KW-0442">Lipid degradation</keyword>